<dbReference type="InterPro" id="IPR023405">
    <property type="entry name" value="Topo_IA_core_domain"/>
</dbReference>
<dbReference type="PROSITE" id="PS00396">
    <property type="entry name" value="TOPO_IA_1"/>
    <property type="match status" value="1"/>
</dbReference>
<dbReference type="GO" id="GO:0005694">
    <property type="term" value="C:chromosome"/>
    <property type="evidence" value="ECO:0007669"/>
    <property type="project" value="InterPro"/>
</dbReference>
<dbReference type="CDD" id="cd03363">
    <property type="entry name" value="TOPRIM_TopoIA_TopoI"/>
    <property type="match status" value="1"/>
</dbReference>
<dbReference type="EMBL" id="LBSJ01000005">
    <property type="protein sequence ID" value="KKQ16147.1"/>
    <property type="molecule type" value="Genomic_DNA"/>
</dbReference>
<dbReference type="CDD" id="cd00186">
    <property type="entry name" value="TOP1Ac"/>
    <property type="match status" value="1"/>
</dbReference>
<feature type="compositionally biased region" description="Basic and acidic residues" evidence="11">
    <location>
        <begin position="441"/>
        <end position="453"/>
    </location>
</feature>
<dbReference type="InterPro" id="IPR023406">
    <property type="entry name" value="Topo_IA_AS"/>
</dbReference>
<sequence length="720" mass="81242">MNTSLVIVESPTKARTLAKFLGKGYQIEASMGHVRDLPKSEMGIDTQNDFEPKYIIPRDKKKKANELKKLAKNAKTIYLATDPDREGEAIAWHIAQLLESTTRGTGITGTTGSIENSGTEPRDTRDTSKTRGTLMKRVVFHEITESAIKDAFSHPRDLDYQLIDAQQARRVLDRLVGYKLSPVLWKKVKRGLSAGRVQSVALRLIVEREREIEAFKPVEYWSIEAELEKKSRENFIVELIEVDGKKIEVGNQLKADELVAGLKNASYSVKTVTKKEVKRNPQAPFTTSTLQQTAGNKLGYSSKKTMMMAQNLYEQGLITYMRTDSVTLSGFAIQMARSFIDSTFGKDYLPNSPRQYTSKSKNAQEAHEAIRPTNLQTSPESLKDHQGFTRDHLRLYDLIWKRTVASQMAEALMDQTTVDVTATSTTGGTGITGTTGSIEDFGNKPRDTRDTSNTRDTFTLRATGSILKFDGWLKLYGVKQITEENGEEAQKSKNQILPELSEGEPLDLLNLLPEQHFTQPPPRFTEASLVKKLEELGIGRPSTYAPIISTIQDRFYVEKVERKFNPTSLGLAVNDFLIKYFPDVFDYEFTAQMEDKLDEISRGERSWKATIGQFYTPFEKKVEVTEEKGEKVKLEVETVDKNCPKCGKQLVVRTGRFGKFLACSGFPECKHTEALEQKLDIKCPEDGGEVVLRKTKRGKTFYGCKNWPECKFASWTKPKA</sequence>
<dbReference type="InterPro" id="IPR034149">
    <property type="entry name" value="TOPRIM_TopoI"/>
</dbReference>
<dbReference type="InterPro" id="IPR013824">
    <property type="entry name" value="Topo_IA_cen_sub1"/>
</dbReference>
<accession>A0A0G0FE19</accession>
<evidence type="ECO:0000259" key="13">
    <source>
        <dbReference type="PROSITE" id="PS52039"/>
    </source>
</evidence>
<dbReference type="Gene3D" id="3.40.50.140">
    <property type="match status" value="1"/>
</dbReference>
<feature type="region of interest" description="Disordered" evidence="11">
    <location>
        <begin position="352"/>
        <end position="384"/>
    </location>
</feature>
<proteinExistence type="inferred from homology"/>
<reference evidence="14 15" key="1">
    <citation type="journal article" date="2015" name="Nature">
        <title>rRNA introns, odd ribosomes, and small enigmatic genomes across a large radiation of phyla.</title>
        <authorList>
            <person name="Brown C.T."/>
            <person name="Hug L.A."/>
            <person name="Thomas B.C."/>
            <person name="Sharon I."/>
            <person name="Castelle C.J."/>
            <person name="Singh A."/>
            <person name="Wilkins M.J."/>
            <person name="Williams K.H."/>
            <person name="Banfield J.F."/>
        </authorList>
    </citation>
    <scope>NUCLEOTIDE SEQUENCE [LARGE SCALE GENOMIC DNA]</scope>
</reference>
<feature type="compositionally biased region" description="Basic and acidic residues" evidence="11">
    <location>
        <begin position="120"/>
        <end position="129"/>
    </location>
</feature>
<feature type="domain" description="Toprim" evidence="12">
    <location>
        <begin position="3"/>
        <end position="120"/>
    </location>
</feature>
<dbReference type="SUPFAM" id="SSF57783">
    <property type="entry name" value="Zinc beta-ribbon"/>
    <property type="match status" value="1"/>
</dbReference>
<dbReference type="PRINTS" id="PR00417">
    <property type="entry name" value="PRTPISMRASEI"/>
</dbReference>
<comment type="function">
    <text evidence="10">Releases the supercoiling and torsional tension of DNA, which is introduced during the DNA replication and transcription, by transiently cleaving and rejoining one strand of the DNA duplex. Introduces a single-strand break via transesterification at a target site in duplex DNA. The scissile phosphodiester is attacked by the catalytic tyrosine of the enzyme, resulting in the formation of a DNA-(5'-phosphotyrosyl)-enzyme intermediate and the expulsion of a 3'-OH DNA strand. The free DNA strand then undergoes passage around the unbroken strand, thus removing DNA supercoils. Finally, in the religation step, the DNA 3'-OH attacks the covalent intermediate to expel the active-site tyrosine and restore the DNA phosphodiester backbone.</text>
</comment>
<dbReference type="Gene3D" id="1.10.290.10">
    <property type="entry name" value="Topoisomerase I, domain 4"/>
    <property type="match status" value="1"/>
</dbReference>
<dbReference type="InterPro" id="IPR013825">
    <property type="entry name" value="Topo_IA_cen_sub2"/>
</dbReference>
<feature type="region of interest" description="Disordered" evidence="11">
    <location>
        <begin position="429"/>
        <end position="454"/>
    </location>
</feature>
<dbReference type="SUPFAM" id="SSF56712">
    <property type="entry name" value="Prokaryotic type I DNA topoisomerase"/>
    <property type="match status" value="1"/>
</dbReference>
<feature type="active site" description="O-(5'-phospho-DNA)-tyrosine intermediate" evidence="10">
    <location>
        <position position="320"/>
    </location>
</feature>
<evidence type="ECO:0000313" key="14">
    <source>
        <dbReference type="EMBL" id="KKQ16147.1"/>
    </source>
</evidence>
<evidence type="ECO:0000256" key="1">
    <source>
        <dbReference type="ARBA" id="ARBA00000213"/>
    </source>
</evidence>
<evidence type="ECO:0000256" key="9">
    <source>
        <dbReference type="ARBA" id="ARBA00023235"/>
    </source>
</evidence>
<dbReference type="GO" id="GO:0006265">
    <property type="term" value="P:DNA topological change"/>
    <property type="evidence" value="ECO:0007669"/>
    <property type="project" value="UniProtKB-UniRule"/>
</dbReference>
<dbReference type="Proteomes" id="UP000034448">
    <property type="component" value="Unassembled WGS sequence"/>
</dbReference>
<evidence type="ECO:0000256" key="3">
    <source>
        <dbReference type="ARBA" id="ARBA00022723"/>
    </source>
</evidence>
<keyword evidence="9 10" id="KW-0413">Isomerase</keyword>
<dbReference type="PANTHER" id="PTHR42785:SF1">
    <property type="entry name" value="DNA TOPOISOMERASE"/>
    <property type="match status" value="1"/>
</dbReference>
<dbReference type="Gene3D" id="3.30.65.10">
    <property type="entry name" value="Bacterial Topoisomerase I, domain 1"/>
    <property type="match status" value="2"/>
</dbReference>
<keyword evidence="6" id="KW-0460">Magnesium</keyword>
<dbReference type="Pfam" id="PF01131">
    <property type="entry name" value="Topoisom_bac"/>
    <property type="match status" value="1"/>
</dbReference>
<dbReference type="PANTHER" id="PTHR42785">
    <property type="entry name" value="DNA TOPOISOMERASE, TYPE IA, CORE"/>
    <property type="match status" value="1"/>
</dbReference>
<gene>
    <name evidence="10" type="primary">topA</name>
    <name evidence="14" type="ORF">US28_C0005G0062</name>
</gene>
<dbReference type="SMART" id="SM00436">
    <property type="entry name" value="TOP1Bc"/>
    <property type="match status" value="1"/>
</dbReference>
<evidence type="ECO:0000313" key="15">
    <source>
        <dbReference type="Proteomes" id="UP000034448"/>
    </source>
</evidence>
<feature type="region of interest" description="Interaction with DNA" evidence="10">
    <location>
        <begin position="193"/>
        <end position="198"/>
    </location>
</feature>
<name>A0A0G0FE19_9BACT</name>
<dbReference type="GO" id="GO:0003677">
    <property type="term" value="F:DNA binding"/>
    <property type="evidence" value="ECO:0007669"/>
    <property type="project" value="UniProtKB-KW"/>
</dbReference>
<dbReference type="SMART" id="SM00493">
    <property type="entry name" value="TOPRIM"/>
    <property type="match status" value="1"/>
</dbReference>
<protein>
    <recommendedName>
        <fullName evidence="10">DNA topoisomerase 1</fullName>
        <ecNumber evidence="10">5.6.2.1</ecNumber>
    </recommendedName>
    <alternativeName>
        <fullName evidence="10">DNA topoisomerase I</fullName>
    </alternativeName>
</protein>
<keyword evidence="8 10" id="KW-0238">DNA-binding</keyword>
<comment type="catalytic activity">
    <reaction evidence="1 10">
        <text>ATP-independent breakage of single-stranded DNA, followed by passage and rejoining.</text>
        <dbReference type="EC" id="5.6.2.1"/>
    </reaction>
</comment>
<dbReference type="GO" id="GO:0008270">
    <property type="term" value="F:zinc ion binding"/>
    <property type="evidence" value="ECO:0007669"/>
    <property type="project" value="UniProtKB-KW"/>
</dbReference>
<feature type="site" description="Interaction with DNA" evidence="10">
    <location>
        <position position="169"/>
    </location>
</feature>
<comment type="caution">
    <text evidence="14">The sequence shown here is derived from an EMBL/GenBank/DDBJ whole genome shotgun (WGS) entry which is preliminary data.</text>
</comment>
<evidence type="ECO:0000256" key="11">
    <source>
        <dbReference type="SAM" id="MobiDB-lite"/>
    </source>
</evidence>
<dbReference type="GO" id="GO:0003917">
    <property type="term" value="F:DNA topoisomerase type I (single strand cut, ATP-independent) activity"/>
    <property type="evidence" value="ECO:0007669"/>
    <property type="project" value="UniProtKB-UniRule"/>
</dbReference>
<feature type="site" description="Interaction with DNA" evidence="10">
    <location>
        <position position="185"/>
    </location>
</feature>
<organism evidence="14 15">
    <name type="scientific">Candidatus Daviesbacteria bacterium GW2011_GWA1_36_8</name>
    <dbReference type="NCBI Taxonomy" id="1618417"/>
    <lineage>
        <taxon>Bacteria</taxon>
        <taxon>Candidatus Daviesiibacteriota</taxon>
    </lineage>
</organism>
<dbReference type="InterPro" id="IPR013826">
    <property type="entry name" value="Topo_IA_cen_sub3"/>
</dbReference>
<evidence type="ECO:0000259" key="12">
    <source>
        <dbReference type="PROSITE" id="PS50880"/>
    </source>
</evidence>
<dbReference type="InterPro" id="IPR013498">
    <property type="entry name" value="Topo_IA_Znf"/>
</dbReference>
<feature type="domain" description="Topo IA-type catalytic" evidence="13">
    <location>
        <begin position="159"/>
        <end position="622"/>
    </location>
</feature>
<evidence type="ECO:0000256" key="4">
    <source>
        <dbReference type="ARBA" id="ARBA00022771"/>
    </source>
</evidence>
<dbReference type="SMART" id="SM00437">
    <property type="entry name" value="TOP1Ac"/>
    <property type="match status" value="1"/>
</dbReference>
<dbReference type="InterPro" id="IPR005733">
    <property type="entry name" value="TopoI_bac-type"/>
</dbReference>
<feature type="site" description="Interaction with DNA" evidence="10">
    <location>
        <position position="178"/>
    </location>
</feature>
<keyword evidence="5" id="KW-0862">Zinc</keyword>
<dbReference type="Gene3D" id="1.10.460.10">
    <property type="entry name" value="Topoisomerase I, domain 2"/>
    <property type="match status" value="1"/>
</dbReference>
<evidence type="ECO:0000256" key="8">
    <source>
        <dbReference type="ARBA" id="ARBA00023125"/>
    </source>
</evidence>
<feature type="site" description="Interaction with DNA" evidence="10">
    <location>
        <position position="322"/>
    </location>
</feature>
<keyword evidence="4" id="KW-0863">Zinc-finger</keyword>
<comment type="similarity">
    <text evidence="2 10">Belongs to the type IA topoisomerase family.</text>
</comment>
<dbReference type="HAMAP" id="MF_00952">
    <property type="entry name" value="Topoisom_1_prok"/>
    <property type="match status" value="1"/>
</dbReference>
<dbReference type="PATRIC" id="fig|1618417.4.peg.252"/>
<dbReference type="NCBIfam" id="TIGR01051">
    <property type="entry name" value="topA_bact"/>
    <property type="match status" value="1"/>
</dbReference>
<feature type="region of interest" description="Disordered" evidence="11">
    <location>
        <begin position="103"/>
        <end position="129"/>
    </location>
</feature>
<feature type="compositionally biased region" description="Low complexity" evidence="11">
    <location>
        <begin position="103"/>
        <end position="119"/>
    </location>
</feature>
<dbReference type="AlphaFoldDB" id="A0A0G0FE19"/>
<dbReference type="Pfam" id="PF01396">
    <property type="entry name" value="Zn_ribbon_Top1"/>
    <property type="match status" value="2"/>
</dbReference>
<comment type="subunit">
    <text evidence="10">Monomer.</text>
</comment>
<dbReference type="InterPro" id="IPR003602">
    <property type="entry name" value="Topo_IA_DNA-bd_dom"/>
</dbReference>
<dbReference type="InterPro" id="IPR028612">
    <property type="entry name" value="Topoisom_1_IA"/>
</dbReference>
<keyword evidence="7 10" id="KW-0799">Topoisomerase</keyword>
<dbReference type="PROSITE" id="PS52039">
    <property type="entry name" value="TOPO_IA_2"/>
    <property type="match status" value="1"/>
</dbReference>
<dbReference type="InterPro" id="IPR000380">
    <property type="entry name" value="Topo_IA"/>
</dbReference>
<dbReference type="InterPro" id="IPR003601">
    <property type="entry name" value="Topo_IA_2"/>
</dbReference>
<dbReference type="PROSITE" id="PS50880">
    <property type="entry name" value="TOPRIM"/>
    <property type="match status" value="1"/>
</dbReference>
<dbReference type="Pfam" id="PF01751">
    <property type="entry name" value="Toprim"/>
    <property type="match status" value="1"/>
</dbReference>
<evidence type="ECO:0000256" key="5">
    <source>
        <dbReference type="ARBA" id="ARBA00022833"/>
    </source>
</evidence>
<feature type="site" description="Interaction with DNA" evidence="10">
    <location>
        <position position="33"/>
    </location>
</feature>
<keyword evidence="3" id="KW-0479">Metal-binding</keyword>
<evidence type="ECO:0000256" key="6">
    <source>
        <dbReference type="ARBA" id="ARBA00022842"/>
    </source>
</evidence>
<evidence type="ECO:0000256" key="7">
    <source>
        <dbReference type="ARBA" id="ARBA00023029"/>
    </source>
</evidence>
<feature type="site" description="Interaction with DNA" evidence="10">
    <location>
        <position position="173"/>
    </location>
</feature>
<feature type="site" description="Interaction with DNA" evidence="10">
    <location>
        <position position="554"/>
    </location>
</feature>
<dbReference type="EC" id="5.6.2.1" evidence="10"/>
<dbReference type="InterPro" id="IPR006171">
    <property type="entry name" value="TOPRIM_dom"/>
</dbReference>
<evidence type="ECO:0000256" key="10">
    <source>
        <dbReference type="HAMAP-Rule" id="MF_00952"/>
    </source>
</evidence>
<feature type="site" description="Interaction with DNA" evidence="10">
    <location>
        <position position="170"/>
    </location>
</feature>
<dbReference type="Gene3D" id="2.70.20.10">
    <property type="entry name" value="Topoisomerase I, domain 3"/>
    <property type="match status" value="1"/>
</dbReference>
<evidence type="ECO:0000256" key="2">
    <source>
        <dbReference type="ARBA" id="ARBA00009446"/>
    </source>
</evidence>
<dbReference type="InterPro" id="IPR013497">
    <property type="entry name" value="Topo_IA_cen"/>
</dbReference>
<feature type="compositionally biased region" description="Polar residues" evidence="11">
    <location>
        <begin position="352"/>
        <end position="361"/>
    </location>
</feature>